<organism evidence="1 2">
    <name type="scientific">Oceanirhabdus seepicola</name>
    <dbReference type="NCBI Taxonomy" id="2828781"/>
    <lineage>
        <taxon>Bacteria</taxon>
        <taxon>Bacillati</taxon>
        <taxon>Bacillota</taxon>
        <taxon>Clostridia</taxon>
        <taxon>Eubacteriales</taxon>
        <taxon>Clostridiaceae</taxon>
        <taxon>Oceanirhabdus</taxon>
    </lineage>
</organism>
<dbReference type="RefSeq" id="WP_250857401.1">
    <property type="nucleotide sequence ID" value="NZ_JAGSOJ010000001.1"/>
</dbReference>
<comment type="caution">
    <text evidence="1">The sequence shown here is derived from an EMBL/GenBank/DDBJ whole genome shotgun (WGS) entry which is preliminary data.</text>
</comment>
<reference evidence="1" key="1">
    <citation type="journal article" date="2021" name="mSystems">
        <title>Bacteria and Archaea Synergistically Convert Glycine Betaine to Biogenic Methane in the Formosa Cold Seep of the South China Sea.</title>
        <authorList>
            <person name="Li L."/>
            <person name="Zhang W."/>
            <person name="Zhang S."/>
            <person name="Song L."/>
            <person name="Sun Q."/>
            <person name="Zhang H."/>
            <person name="Xiang H."/>
            <person name="Dong X."/>
        </authorList>
    </citation>
    <scope>NUCLEOTIDE SEQUENCE</scope>
    <source>
        <strain evidence="1">ZWT</strain>
    </source>
</reference>
<dbReference type="AlphaFoldDB" id="A0A9J6NZG7"/>
<gene>
    <name evidence="1" type="ORF">KDK92_02205</name>
</gene>
<evidence type="ECO:0000313" key="1">
    <source>
        <dbReference type="EMBL" id="MCM1988536.1"/>
    </source>
</evidence>
<reference evidence="1" key="2">
    <citation type="submission" date="2021-04" db="EMBL/GenBank/DDBJ databases">
        <authorList>
            <person name="Dong X."/>
        </authorList>
    </citation>
    <scope>NUCLEOTIDE SEQUENCE</scope>
    <source>
        <strain evidence="1">ZWT</strain>
    </source>
</reference>
<name>A0A9J6NZG7_9CLOT</name>
<dbReference type="EMBL" id="JAGSOJ010000001">
    <property type="protein sequence ID" value="MCM1988536.1"/>
    <property type="molecule type" value="Genomic_DNA"/>
</dbReference>
<evidence type="ECO:0000313" key="2">
    <source>
        <dbReference type="Proteomes" id="UP001056429"/>
    </source>
</evidence>
<sequence>MNVDVNEYNLNKVMIQSKTCDISIFIDGKVTRNLLFSRITKPGIDAFWSPGVDPFKSVFKFEPVRPFSPPGLDPPFIKEPFIVTDVFENIELESGKFKEEDFEFLKVI</sequence>
<keyword evidence="2" id="KW-1185">Reference proteome</keyword>
<dbReference type="Proteomes" id="UP001056429">
    <property type="component" value="Unassembled WGS sequence"/>
</dbReference>
<proteinExistence type="predicted"/>
<accession>A0A9J6NZG7</accession>
<protein>
    <submittedName>
        <fullName evidence="1">Uncharacterized protein</fullName>
    </submittedName>
</protein>